<reference evidence="5 6" key="1">
    <citation type="submission" date="2021-01" db="EMBL/GenBank/DDBJ databases">
        <title>Sequencing the genomes of 1000 actinobacteria strains.</title>
        <authorList>
            <person name="Klenk H.-P."/>
        </authorList>
    </citation>
    <scope>NUCLEOTIDE SEQUENCE [LARGE SCALE GENOMIC DNA]</scope>
    <source>
        <strain evidence="5 6">DSM 13057</strain>
    </source>
</reference>
<feature type="region of interest" description="Disordered" evidence="1">
    <location>
        <begin position="1"/>
        <end position="99"/>
    </location>
</feature>
<dbReference type="SUPFAM" id="SSF55073">
    <property type="entry name" value="Nucleotide cyclase"/>
    <property type="match status" value="1"/>
</dbReference>
<dbReference type="NCBIfam" id="TIGR00254">
    <property type="entry name" value="GGDEF"/>
    <property type="match status" value="1"/>
</dbReference>
<dbReference type="PROSITE" id="PS50883">
    <property type="entry name" value="EAL"/>
    <property type="match status" value="1"/>
</dbReference>
<dbReference type="InterPro" id="IPR000160">
    <property type="entry name" value="GGDEF_dom"/>
</dbReference>
<dbReference type="Pfam" id="PF00563">
    <property type="entry name" value="EAL"/>
    <property type="match status" value="1"/>
</dbReference>
<proteinExistence type="predicted"/>
<organism evidence="5 6">
    <name type="scientific">Subtercola frigoramans</name>
    <dbReference type="NCBI Taxonomy" id="120298"/>
    <lineage>
        <taxon>Bacteria</taxon>
        <taxon>Bacillati</taxon>
        <taxon>Actinomycetota</taxon>
        <taxon>Actinomycetes</taxon>
        <taxon>Micrococcales</taxon>
        <taxon>Microbacteriaceae</taxon>
        <taxon>Subtercola</taxon>
    </lineage>
</organism>
<dbReference type="InterPro" id="IPR050706">
    <property type="entry name" value="Cyclic-di-GMP_PDE-like"/>
</dbReference>
<feature type="compositionally biased region" description="Acidic residues" evidence="1">
    <location>
        <begin position="69"/>
        <end position="87"/>
    </location>
</feature>
<dbReference type="SMART" id="SM00052">
    <property type="entry name" value="EAL"/>
    <property type="match status" value="1"/>
</dbReference>
<feature type="transmembrane region" description="Helical" evidence="2">
    <location>
        <begin position="331"/>
        <end position="351"/>
    </location>
</feature>
<comment type="caution">
    <text evidence="5">The sequence shown here is derived from an EMBL/GenBank/DDBJ whole genome shotgun (WGS) entry which is preliminary data.</text>
</comment>
<dbReference type="CDD" id="cd01949">
    <property type="entry name" value="GGDEF"/>
    <property type="match status" value="1"/>
</dbReference>
<evidence type="ECO:0000256" key="2">
    <source>
        <dbReference type="SAM" id="Phobius"/>
    </source>
</evidence>
<dbReference type="EMBL" id="JAFBBU010000001">
    <property type="protein sequence ID" value="MBM7473446.1"/>
    <property type="molecule type" value="Genomic_DNA"/>
</dbReference>
<dbReference type="Proteomes" id="UP000776164">
    <property type="component" value="Unassembled WGS sequence"/>
</dbReference>
<feature type="transmembrane region" description="Helical" evidence="2">
    <location>
        <begin position="300"/>
        <end position="325"/>
    </location>
</feature>
<dbReference type="CDD" id="cd01948">
    <property type="entry name" value="EAL"/>
    <property type="match status" value="1"/>
</dbReference>
<evidence type="ECO:0000256" key="1">
    <source>
        <dbReference type="SAM" id="MobiDB-lite"/>
    </source>
</evidence>
<evidence type="ECO:0000313" key="5">
    <source>
        <dbReference type="EMBL" id="MBM7473446.1"/>
    </source>
</evidence>
<dbReference type="SUPFAM" id="SSF141868">
    <property type="entry name" value="EAL domain-like"/>
    <property type="match status" value="1"/>
</dbReference>
<dbReference type="Gene3D" id="3.30.70.270">
    <property type="match status" value="1"/>
</dbReference>
<feature type="domain" description="EAL" evidence="3">
    <location>
        <begin position="636"/>
        <end position="887"/>
    </location>
</feature>
<feature type="transmembrane region" description="Helical" evidence="2">
    <location>
        <begin position="228"/>
        <end position="246"/>
    </location>
</feature>
<feature type="compositionally biased region" description="Basic and acidic residues" evidence="1">
    <location>
        <begin position="18"/>
        <end position="27"/>
    </location>
</feature>
<dbReference type="InterPro" id="IPR001633">
    <property type="entry name" value="EAL_dom"/>
</dbReference>
<evidence type="ECO:0000259" key="4">
    <source>
        <dbReference type="PROSITE" id="PS50887"/>
    </source>
</evidence>
<feature type="transmembrane region" description="Helical" evidence="2">
    <location>
        <begin position="204"/>
        <end position="221"/>
    </location>
</feature>
<name>A0ABS2LAD9_9MICO</name>
<keyword evidence="2" id="KW-1133">Transmembrane helix</keyword>
<keyword evidence="6" id="KW-1185">Reference proteome</keyword>
<gene>
    <name evidence="5" type="ORF">JOE66_003080</name>
</gene>
<sequence>MPGRRVGEDSVSDIGDESYVRDPDPLKRSTGQSDPGQSDLGRGELSPGHPGPSESGVPTLNDPTLNDPNADDPDADDPDADDPTVDDLPDHDPPVLPEPVHSAWSEIRVAGVLVSLQIGRSYFWPISAAAVAVLVLGALNAAKLIFSGLPSDIAAPADLAYFVALFISTLLVTDFRLSVGRLASLPSVSLAVSLLVTADFANQFFLSIAVWTLGFFCGLLLNSRNPSLSLYGSGLAALGATAWVAVVKALADAGVWPVAYILVATAVYLSVILGIEFARQKGRWSIQHTFGISGFSARRLLGVYFAISALALAIGYIYSSLYFLLVEVNQTHRAAGIILLAGAILFLASKWRQQRALRRRLKGLTDAALRLPWDTSRGLEAIAVEMVNNTIVADRVDVRATKPGHNEIGYSVRLAPDQHAYLVASREVSAVPFARDDERALEALAHLATEAARVTEDMADLVLRANSDSLTGLPNYSAFRTALAKANEERSYSGAIAVLFIDLDSFKQLNDRRGHHVGDVMLIAIADRLREAARPGDVVARVGGDEFVVVLTELRTLLEAKELAEQITAAAGMPIFYEDTELRPILSVGLAFSAHRETDPNQLVIDADSSMLAVKKSRRQGGPSSESTINISPHRSARINDIVADAIDNEKLTVVFQPIVNMIENRIWGYEALVRLTDPDLGAISPGALVERAKSFGRMDELTRQVMSKAMTAARAIQLIEPSIATMTVNLEVGQITDDHLGLFAKNLADRYPSISLCLELNERSLRYVTDDLRRQSQALRDHGILIAIDDYGSENSSVGSLVRIPMDIIKLDRSLIDDLDDYRQREVVKALQSFSDSTDYLTIVEGIESKETAEILRRVGVRNAQGYYYGVPATYEQVVDRLNRHGTVALVPPAPKAR</sequence>
<evidence type="ECO:0000259" key="3">
    <source>
        <dbReference type="PROSITE" id="PS50883"/>
    </source>
</evidence>
<dbReference type="Pfam" id="PF00990">
    <property type="entry name" value="GGDEF"/>
    <property type="match status" value="1"/>
</dbReference>
<protein>
    <submittedName>
        <fullName evidence="5">Diguanylate cyclase (GGDEF)-like protein</fullName>
    </submittedName>
</protein>
<dbReference type="RefSeq" id="WP_205110935.1">
    <property type="nucleotide sequence ID" value="NZ_BAAAHT010000001.1"/>
</dbReference>
<feature type="transmembrane region" description="Helical" evidence="2">
    <location>
        <begin position="122"/>
        <end position="141"/>
    </location>
</feature>
<feature type="transmembrane region" description="Helical" evidence="2">
    <location>
        <begin position="153"/>
        <end position="172"/>
    </location>
</feature>
<dbReference type="PANTHER" id="PTHR33121">
    <property type="entry name" value="CYCLIC DI-GMP PHOSPHODIESTERASE PDEF"/>
    <property type="match status" value="1"/>
</dbReference>
<dbReference type="PROSITE" id="PS50887">
    <property type="entry name" value="GGDEF"/>
    <property type="match status" value="1"/>
</dbReference>
<dbReference type="Gene3D" id="3.20.20.450">
    <property type="entry name" value="EAL domain"/>
    <property type="match status" value="1"/>
</dbReference>
<feature type="domain" description="GGDEF" evidence="4">
    <location>
        <begin position="494"/>
        <end position="631"/>
    </location>
</feature>
<dbReference type="InterPro" id="IPR035919">
    <property type="entry name" value="EAL_sf"/>
</dbReference>
<dbReference type="PANTHER" id="PTHR33121:SF70">
    <property type="entry name" value="SIGNALING PROTEIN YKOW"/>
    <property type="match status" value="1"/>
</dbReference>
<evidence type="ECO:0000313" key="6">
    <source>
        <dbReference type="Proteomes" id="UP000776164"/>
    </source>
</evidence>
<keyword evidence="2" id="KW-0472">Membrane</keyword>
<dbReference type="InterPro" id="IPR029787">
    <property type="entry name" value="Nucleotide_cyclase"/>
</dbReference>
<dbReference type="InterPro" id="IPR043128">
    <property type="entry name" value="Rev_trsase/Diguanyl_cyclase"/>
</dbReference>
<accession>A0ABS2LAD9</accession>
<dbReference type="SMART" id="SM00267">
    <property type="entry name" value="GGDEF"/>
    <property type="match status" value="1"/>
</dbReference>
<keyword evidence="2" id="KW-0812">Transmembrane</keyword>
<feature type="transmembrane region" description="Helical" evidence="2">
    <location>
        <begin position="258"/>
        <end position="279"/>
    </location>
</feature>